<keyword evidence="2" id="KW-1185">Reference proteome</keyword>
<dbReference type="GeneID" id="16605739"/>
<evidence type="ECO:0000313" key="2">
    <source>
        <dbReference type="Proteomes" id="UP000204584"/>
    </source>
</evidence>
<dbReference type="Proteomes" id="UP000204584">
    <property type="component" value="Segment"/>
</dbReference>
<organism evidence="1 2">
    <name type="scientific">Pandoravirus salinus</name>
    <dbReference type="NCBI Taxonomy" id="1349410"/>
    <lineage>
        <taxon>Viruses</taxon>
        <taxon>Pandoravirus</taxon>
    </lineage>
</organism>
<gene>
    <name evidence="1" type="ORF">psal_cds_324</name>
</gene>
<accession>S4W0P8</accession>
<proteinExistence type="predicted"/>
<protein>
    <submittedName>
        <fullName evidence="1">Uncharacterized protein</fullName>
    </submittedName>
</protein>
<evidence type="ECO:0000313" key="1">
    <source>
        <dbReference type="EMBL" id="AGO83952.1"/>
    </source>
</evidence>
<reference evidence="1 2" key="1">
    <citation type="journal article" date="2013" name="Science">
        <title>Pandoraviruses: amoeba viruses with genomes up to 2.5 Mb reaching that of parasitic eukaryotes.</title>
        <authorList>
            <person name="Philippe N."/>
            <person name="Legendre M."/>
            <person name="Doutre G."/>
            <person name="Coute Y."/>
            <person name="Poirot O."/>
            <person name="Lescot M."/>
            <person name="Arslan D."/>
            <person name="Seltzer V."/>
            <person name="Bertaux L."/>
            <person name="Bruley C."/>
            <person name="Garin J."/>
            <person name="Claverie J.M."/>
            <person name="Abergel C."/>
        </authorList>
    </citation>
    <scope>NUCLEOTIDE SEQUENCE [LARGE SCALE GENOMIC DNA]</scope>
</reference>
<dbReference type="KEGG" id="vg:16605739"/>
<sequence>MTRSINDAHGDARAPALYVGRCCELLVGASACLQEDIATSSCSAIVRRAHNFVGDRLCRAGGRGYDWRCSCPCDAEVEAIFQAFVEGREMSGDRFRVPHDDDDGAMTAMGLSATPRRLVARTTFSAPAVALAVCAIITTRTMSRSSPTLTSMRPNRPAASLPTDILFVPSLFSLSLLGTHGRPSAPF</sequence>
<dbReference type="EMBL" id="KC977571">
    <property type="protein sequence ID" value="AGO83952.1"/>
    <property type="molecule type" value="Genomic_DNA"/>
</dbReference>
<name>S4W0P8_9VIRU</name>
<dbReference type="RefSeq" id="YP_008437018.1">
    <property type="nucleotide sequence ID" value="NC_022098.1"/>
</dbReference>